<keyword evidence="2" id="KW-0347">Helicase</keyword>
<keyword evidence="2" id="KW-0067">ATP-binding</keyword>
<dbReference type="EMBL" id="CP011125">
    <property type="protein sequence ID" value="AKF09879.1"/>
    <property type="molecule type" value="Genomic_DNA"/>
</dbReference>
<evidence type="ECO:0000313" key="3">
    <source>
        <dbReference type="Proteomes" id="UP000034883"/>
    </source>
</evidence>
<dbReference type="STRING" id="927083.DB32_007028"/>
<reference evidence="2 3" key="1">
    <citation type="submission" date="2015-03" db="EMBL/GenBank/DDBJ databases">
        <title>Genome assembly of Sandaracinus amylolyticus DSM 53668.</title>
        <authorList>
            <person name="Sharma G."/>
            <person name="Subramanian S."/>
        </authorList>
    </citation>
    <scope>NUCLEOTIDE SEQUENCE [LARGE SCALE GENOMIC DNA]</scope>
    <source>
        <strain evidence="2 3">DSM 53668</strain>
    </source>
</reference>
<sequence length="277" mass="30535">MIHGRLVHALAAFSTSRDDALERQLELTNRVLAVLEDVPGSGASADDHIVPPGARLLAVRDPAATALGRPASPARPEIPLATSDLLVNGRHDVSLGPEVKRELASADRVDLLCSFLKWSGYRLVEDALRAHLQRRPGSVRVLTTAYMSATDRRALDELAALGVQLKVSYDTTRTRLHAKAWLFHRDSGFSTACIGSSNLSAAAMLDGLEWNVRLSQVDNGPILDKFRATFEQYWEDPEFALARRRAPSAAFACRRGVLRSRRRAPICCNRNRDGFPF</sequence>
<dbReference type="Pfam" id="PF13091">
    <property type="entry name" value="PLDc_2"/>
    <property type="match status" value="1"/>
</dbReference>
<accession>A0A0F6SH60</accession>
<dbReference type="GO" id="GO:0004386">
    <property type="term" value="F:helicase activity"/>
    <property type="evidence" value="ECO:0007669"/>
    <property type="project" value="UniProtKB-KW"/>
</dbReference>
<keyword evidence="2" id="KW-0378">Hydrolase</keyword>
<dbReference type="SUPFAM" id="SSF56024">
    <property type="entry name" value="Phospholipase D/nuclease"/>
    <property type="match status" value="1"/>
</dbReference>
<feature type="domain" description="Phospholipase D-like" evidence="1">
    <location>
        <begin position="103"/>
        <end position="234"/>
    </location>
</feature>
<evidence type="ECO:0000313" key="2">
    <source>
        <dbReference type="EMBL" id="AKF09879.1"/>
    </source>
</evidence>
<protein>
    <submittedName>
        <fullName evidence="2">Helicase</fullName>
    </submittedName>
</protein>
<dbReference type="InterPro" id="IPR025202">
    <property type="entry name" value="PLD-like_dom"/>
</dbReference>
<dbReference type="Proteomes" id="UP000034883">
    <property type="component" value="Chromosome"/>
</dbReference>
<organism evidence="2 3">
    <name type="scientific">Sandaracinus amylolyticus</name>
    <dbReference type="NCBI Taxonomy" id="927083"/>
    <lineage>
        <taxon>Bacteria</taxon>
        <taxon>Pseudomonadati</taxon>
        <taxon>Myxococcota</taxon>
        <taxon>Polyangia</taxon>
        <taxon>Polyangiales</taxon>
        <taxon>Sandaracinaceae</taxon>
        <taxon>Sandaracinus</taxon>
    </lineage>
</organism>
<dbReference type="Gene3D" id="3.30.870.10">
    <property type="entry name" value="Endonuclease Chain A"/>
    <property type="match status" value="1"/>
</dbReference>
<keyword evidence="2" id="KW-0547">Nucleotide-binding</keyword>
<keyword evidence="3" id="KW-1185">Reference proteome</keyword>
<gene>
    <name evidence="2" type="ORF">DB32_007028</name>
</gene>
<evidence type="ECO:0000259" key="1">
    <source>
        <dbReference type="Pfam" id="PF13091"/>
    </source>
</evidence>
<name>A0A0F6SH60_9BACT</name>
<proteinExistence type="predicted"/>
<dbReference type="AlphaFoldDB" id="A0A0F6SH60"/>
<dbReference type="KEGG" id="samy:DB32_007028"/>